<name>A0A378LP27_9GAMM</name>
<evidence type="ECO:0000256" key="1">
    <source>
        <dbReference type="SAM" id="Coils"/>
    </source>
</evidence>
<reference evidence="3 4" key="1">
    <citation type="submission" date="2018-06" db="EMBL/GenBank/DDBJ databases">
        <authorList>
            <consortium name="Pathogen Informatics"/>
            <person name="Doyle S."/>
        </authorList>
    </citation>
    <scope>NUCLEOTIDE SEQUENCE [LARGE SCALE GENOMIC DNA]</scope>
    <source>
        <strain evidence="3 4">NCTC11532</strain>
    </source>
</reference>
<evidence type="ECO:0000313" key="3">
    <source>
        <dbReference type="EMBL" id="STY28735.1"/>
    </source>
</evidence>
<dbReference type="STRING" id="1122170.GCA_000701265_02107"/>
<protein>
    <submittedName>
        <fullName evidence="3">Uncharacterized protein</fullName>
    </submittedName>
</protein>
<proteinExistence type="predicted"/>
<dbReference type="Proteomes" id="UP000255297">
    <property type="component" value="Unassembled WGS sequence"/>
</dbReference>
<dbReference type="RefSeq" id="WP_051635633.1">
    <property type="nucleotide sequence ID" value="NZ_CAAAIS010000007.1"/>
</dbReference>
<keyword evidence="1" id="KW-0175">Coiled coil</keyword>
<keyword evidence="4" id="KW-1185">Reference proteome</keyword>
<dbReference type="OrthoDB" id="5654041at2"/>
<evidence type="ECO:0000256" key="2">
    <source>
        <dbReference type="SAM" id="MobiDB-lite"/>
    </source>
</evidence>
<evidence type="ECO:0000313" key="4">
    <source>
        <dbReference type="Proteomes" id="UP000255297"/>
    </source>
</evidence>
<feature type="coiled-coil region" evidence="1">
    <location>
        <begin position="203"/>
        <end position="307"/>
    </location>
</feature>
<feature type="region of interest" description="Disordered" evidence="2">
    <location>
        <begin position="334"/>
        <end position="369"/>
    </location>
</feature>
<feature type="compositionally biased region" description="Low complexity" evidence="2">
    <location>
        <begin position="340"/>
        <end position="351"/>
    </location>
</feature>
<organism evidence="3 4">
    <name type="scientific">Legionella wadsworthii</name>
    <dbReference type="NCBI Taxonomy" id="28088"/>
    <lineage>
        <taxon>Bacteria</taxon>
        <taxon>Pseudomonadati</taxon>
        <taxon>Pseudomonadota</taxon>
        <taxon>Gammaproteobacteria</taxon>
        <taxon>Legionellales</taxon>
        <taxon>Legionellaceae</taxon>
        <taxon>Legionella</taxon>
    </lineage>
</organism>
<gene>
    <name evidence="3" type="ORF">NCTC11532_00910</name>
</gene>
<dbReference type="EMBL" id="UGPB01000001">
    <property type="protein sequence ID" value="STY28735.1"/>
    <property type="molecule type" value="Genomic_DNA"/>
</dbReference>
<sequence length="369" mass="43052">MTRLEELIYALATVIVRYHDSQDNIEVKDKLVASTGPTLRKKKSHERAIEIIQDKKTNFALFLEGRINACTGGYQARKEFLSFLLTEISYLKEQYDRKIPFEQKELQRLQEHLTQLFIDFRQLLSIYKNTKYTVTLTNSKGSKTQDLNGLLNDRYVGGKYCNSGQLLIDEVLFVLHMTTDDSNDELKEIAANICLEQQIYLEYQNEKLKKTSEESEKEALKLELESYKQKLETQNAKTEARTLEFEQLRASQSDLEPHLQELTQKNKTQQVMLEEQSRELVKTKEELAQTKEELEQTKVQLQKIQIDSFARRFPTYSPLLGSFAGLHMLQRTGNPRFFPQQTNQQMTSTSQPLPTEEDIEDNRSKMIKE</sequence>
<dbReference type="AlphaFoldDB" id="A0A378LP27"/>
<accession>A0A378LP27</accession>